<dbReference type="GO" id="GO:0008610">
    <property type="term" value="P:lipid biosynthetic process"/>
    <property type="evidence" value="ECO:0007669"/>
    <property type="project" value="InterPro"/>
</dbReference>
<evidence type="ECO:0000256" key="9">
    <source>
        <dbReference type="ARBA" id="ARBA00047909"/>
    </source>
</evidence>
<evidence type="ECO:0000256" key="6">
    <source>
        <dbReference type="ARBA" id="ARBA00022989"/>
    </source>
</evidence>
<keyword evidence="13" id="KW-1185">Reference proteome</keyword>
<comment type="subcellular location">
    <subcellularLocation>
        <location evidence="1">Endoplasmic reticulum membrane</location>
        <topology evidence="1">Multi-pass membrane protein</topology>
    </subcellularLocation>
</comment>
<dbReference type="EC" id="4.1.99.5" evidence="3"/>
<dbReference type="OrthoDB" id="408954at2759"/>
<dbReference type="PANTHER" id="PTHR11863">
    <property type="entry name" value="STEROL DESATURASE"/>
    <property type="match status" value="1"/>
</dbReference>
<evidence type="ECO:0000259" key="11">
    <source>
        <dbReference type="Pfam" id="PF04116"/>
    </source>
</evidence>
<dbReference type="InterPro" id="IPR006694">
    <property type="entry name" value="Fatty_acid_hydroxylase"/>
</dbReference>
<protein>
    <recommendedName>
        <fullName evidence="3">aldehyde oxygenase (deformylating)</fullName>
        <ecNumber evidence="3">4.1.99.5</ecNumber>
    </recommendedName>
</protein>
<comment type="similarity">
    <text evidence="2">Belongs to the sterol desaturase family.</text>
</comment>
<evidence type="ECO:0000256" key="1">
    <source>
        <dbReference type="ARBA" id="ARBA00004477"/>
    </source>
</evidence>
<reference evidence="12" key="1">
    <citation type="submission" date="2021-03" db="EMBL/GenBank/DDBJ databases">
        <authorList>
            <person name="Li Z."/>
            <person name="Yang C."/>
        </authorList>
    </citation>
    <scope>NUCLEOTIDE SEQUENCE</scope>
    <source>
        <strain evidence="12">Dzin_1.0</strain>
        <tissue evidence="12">Leaf</tissue>
    </source>
</reference>
<keyword evidence="7 10" id="KW-0472">Membrane</keyword>
<feature type="transmembrane region" description="Helical" evidence="10">
    <location>
        <begin position="51"/>
        <end position="70"/>
    </location>
</feature>
<evidence type="ECO:0000256" key="5">
    <source>
        <dbReference type="ARBA" id="ARBA00022824"/>
    </source>
</evidence>
<dbReference type="AlphaFoldDB" id="A0A9D5CKV4"/>
<keyword evidence="5" id="KW-0256">Endoplasmic reticulum</keyword>
<organism evidence="12 13">
    <name type="scientific">Dioscorea zingiberensis</name>
    <dbReference type="NCBI Taxonomy" id="325984"/>
    <lineage>
        <taxon>Eukaryota</taxon>
        <taxon>Viridiplantae</taxon>
        <taxon>Streptophyta</taxon>
        <taxon>Embryophyta</taxon>
        <taxon>Tracheophyta</taxon>
        <taxon>Spermatophyta</taxon>
        <taxon>Magnoliopsida</taxon>
        <taxon>Liliopsida</taxon>
        <taxon>Dioscoreales</taxon>
        <taxon>Dioscoreaceae</taxon>
        <taxon>Dioscorea</taxon>
    </lineage>
</organism>
<evidence type="ECO:0000256" key="3">
    <source>
        <dbReference type="ARBA" id="ARBA00013146"/>
    </source>
</evidence>
<feature type="transmembrane region" description="Helical" evidence="10">
    <location>
        <begin position="90"/>
        <end position="113"/>
    </location>
</feature>
<feature type="transmembrane region" description="Helical" evidence="10">
    <location>
        <begin position="12"/>
        <end position="30"/>
    </location>
</feature>
<keyword evidence="4 10" id="KW-0812">Transmembrane</keyword>
<comment type="catalytic activity">
    <reaction evidence="9">
        <text>a long-chain fatty aldehyde + 2 NADPH + O2 + H(+) = a long-chain alkane + formate + 2 NADP(+) + H2O</text>
        <dbReference type="Rhea" id="RHEA:21440"/>
        <dbReference type="ChEBI" id="CHEBI:15377"/>
        <dbReference type="ChEBI" id="CHEBI:15378"/>
        <dbReference type="ChEBI" id="CHEBI:15379"/>
        <dbReference type="ChEBI" id="CHEBI:15740"/>
        <dbReference type="ChEBI" id="CHEBI:17176"/>
        <dbReference type="ChEBI" id="CHEBI:57783"/>
        <dbReference type="ChEBI" id="CHEBI:58349"/>
        <dbReference type="ChEBI" id="CHEBI:83563"/>
        <dbReference type="EC" id="4.1.99.5"/>
    </reaction>
</comment>
<keyword evidence="8" id="KW-0456">Lyase</keyword>
<dbReference type="EMBL" id="JAGGNH010000004">
    <property type="protein sequence ID" value="KAJ0975306.1"/>
    <property type="molecule type" value="Genomic_DNA"/>
</dbReference>
<dbReference type="GO" id="GO:0071771">
    <property type="term" value="F:aldehyde oxygenase (deformylating) activity"/>
    <property type="evidence" value="ECO:0007669"/>
    <property type="project" value="UniProtKB-EC"/>
</dbReference>
<sequence length="254" mass="29227">MSDEMLSAVVPVIVYWVFSGIYELLGIYFVNYRLHPKGEENQKNTVSKFKVIKGVLTYQALQITIIYLVTKFRDDDEKRGVPKPQPSLPVIALQWVIGMIVMDTVLYFGHLYLHVNKFLYKHVHSPHHALVVPYAYGAQYSNPLEGLFLDILGSSLAFLITGMTPRTSIYFFSFATLKGLDLHCALYFPWNPLQAFFPNNCVFHETHHQIKGLKYNYAQPFFISWDKILGTYKEFTVEKREGGGFQVSLAKNQL</sequence>
<evidence type="ECO:0000256" key="8">
    <source>
        <dbReference type="ARBA" id="ARBA00023239"/>
    </source>
</evidence>
<dbReference type="Pfam" id="PF04116">
    <property type="entry name" value="FA_hydroxylase"/>
    <property type="match status" value="1"/>
</dbReference>
<evidence type="ECO:0000256" key="10">
    <source>
        <dbReference type="SAM" id="Phobius"/>
    </source>
</evidence>
<dbReference type="GO" id="GO:0016491">
    <property type="term" value="F:oxidoreductase activity"/>
    <property type="evidence" value="ECO:0007669"/>
    <property type="project" value="InterPro"/>
</dbReference>
<dbReference type="GO" id="GO:0005506">
    <property type="term" value="F:iron ion binding"/>
    <property type="evidence" value="ECO:0007669"/>
    <property type="project" value="InterPro"/>
</dbReference>
<evidence type="ECO:0000256" key="4">
    <source>
        <dbReference type="ARBA" id="ARBA00022692"/>
    </source>
</evidence>
<evidence type="ECO:0000313" key="13">
    <source>
        <dbReference type="Proteomes" id="UP001085076"/>
    </source>
</evidence>
<comment type="caution">
    <text evidence="12">The sequence shown here is derived from an EMBL/GenBank/DDBJ whole genome shotgun (WGS) entry which is preliminary data.</text>
</comment>
<feature type="domain" description="Fatty acid hydroxylase" evidence="11">
    <location>
        <begin position="95"/>
        <end position="231"/>
    </location>
</feature>
<name>A0A9D5CKV4_9LILI</name>
<evidence type="ECO:0000256" key="2">
    <source>
        <dbReference type="ARBA" id="ARBA00009324"/>
    </source>
</evidence>
<reference evidence="12" key="2">
    <citation type="journal article" date="2022" name="Hortic Res">
        <title>The genome of Dioscorea zingiberensis sheds light on the biosynthesis, origin and evolution of the medicinally important diosgenin saponins.</title>
        <authorList>
            <person name="Li Y."/>
            <person name="Tan C."/>
            <person name="Li Z."/>
            <person name="Guo J."/>
            <person name="Li S."/>
            <person name="Chen X."/>
            <person name="Wang C."/>
            <person name="Dai X."/>
            <person name="Yang H."/>
            <person name="Song W."/>
            <person name="Hou L."/>
            <person name="Xu J."/>
            <person name="Tong Z."/>
            <person name="Xu A."/>
            <person name="Yuan X."/>
            <person name="Wang W."/>
            <person name="Yang Q."/>
            <person name="Chen L."/>
            <person name="Sun Z."/>
            <person name="Wang K."/>
            <person name="Pan B."/>
            <person name="Chen J."/>
            <person name="Bao Y."/>
            <person name="Liu F."/>
            <person name="Qi X."/>
            <person name="Gang D.R."/>
            <person name="Wen J."/>
            <person name="Li J."/>
        </authorList>
    </citation>
    <scope>NUCLEOTIDE SEQUENCE</scope>
    <source>
        <strain evidence="12">Dzin_1.0</strain>
    </source>
</reference>
<evidence type="ECO:0000313" key="12">
    <source>
        <dbReference type="EMBL" id="KAJ0975306.1"/>
    </source>
</evidence>
<dbReference type="GO" id="GO:0005789">
    <property type="term" value="C:endoplasmic reticulum membrane"/>
    <property type="evidence" value="ECO:0007669"/>
    <property type="project" value="UniProtKB-SubCell"/>
</dbReference>
<accession>A0A9D5CKV4</accession>
<dbReference type="InterPro" id="IPR050307">
    <property type="entry name" value="Sterol_Desaturase_Related"/>
</dbReference>
<gene>
    <name evidence="12" type="ORF">J5N97_017271</name>
</gene>
<keyword evidence="6 10" id="KW-1133">Transmembrane helix</keyword>
<dbReference type="Proteomes" id="UP001085076">
    <property type="component" value="Miscellaneous, Linkage group lg04"/>
</dbReference>
<proteinExistence type="inferred from homology"/>
<evidence type="ECO:0000256" key="7">
    <source>
        <dbReference type="ARBA" id="ARBA00023136"/>
    </source>
</evidence>